<keyword evidence="4" id="KW-1185">Reference proteome</keyword>
<comment type="caution">
    <text evidence="3">The sequence shown here is derived from an EMBL/GenBank/DDBJ whole genome shotgun (WGS) entry which is preliminary data.</text>
</comment>
<dbReference type="Proteomes" id="UP001367676">
    <property type="component" value="Unassembled WGS sequence"/>
</dbReference>
<dbReference type="EMBL" id="JBBCAQ010000032">
    <property type="protein sequence ID" value="KAK7583949.1"/>
    <property type="molecule type" value="Genomic_DNA"/>
</dbReference>
<feature type="domain" description="Integrase catalytic" evidence="2">
    <location>
        <begin position="351"/>
        <end position="463"/>
    </location>
</feature>
<dbReference type="Gene3D" id="3.30.420.10">
    <property type="entry name" value="Ribonuclease H-like superfamily/Ribonuclease H"/>
    <property type="match status" value="1"/>
</dbReference>
<reference evidence="3 4" key="1">
    <citation type="submission" date="2024-03" db="EMBL/GenBank/DDBJ databases">
        <title>Adaptation during the transition from Ophiocordyceps entomopathogen to insect associate is accompanied by gene loss and intensified selection.</title>
        <authorList>
            <person name="Ward C.M."/>
            <person name="Onetto C.A."/>
            <person name="Borneman A.R."/>
        </authorList>
    </citation>
    <scope>NUCLEOTIDE SEQUENCE [LARGE SCALE GENOMIC DNA]</scope>
    <source>
        <strain evidence="3">AWRI1</strain>
        <tissue evidence="3">Single Adult Female</tissue>
    </source>
</reference>
<evidence type="ECO:0000256" key="1">
    <source>
        <dbReference type="SAM" id="MobiDB-lite"/>
    </source>
</evidence>
<feature type="compositionally biased region" description="Basic and acidic residues" evidence="1">
    <location>
        <begin position="50"/>
        <end position="72"/>
    </location>
</feature>
<feature type="region of interest" description="Disordered" evidence="1">
    <location>
        <begin position="578"/>
        <end position="612"/>
    </location>
</feature>
<dbReference type="AlphaFoldDB" id="A0AAN9TGW2"/>
<protein>
    <recommendedName>
        <fullName evidence="2">Integrase catalytic domain-containing protein</fullName>
    </recommendedName>
</protein>
<dbReference type="Gene3D" id="1.25.40.10">
    <property type="entry name" value="Tetratricopeptide repeat domain"/>
    <property type="match status" value="1"/>
</dbReference>
<evidence type="ECO:0000259" key="2">
    <source>
        <dbReference type="PROSITE" id="PS50994"/>
    </source>
</evidence>
<feature type="compositionally biased region" description="Polar residues" evidence="1">
    <location>
        <begin position="581"/>
        <end position="596"/>
    </location>
</feature>
<dbReference type="GO" id="GO:0015074">
    <property type="term" value="P:DNA integration"/>
    <property type="evidence" value="ECO:0007669"/>
    <property type="project" value="InterPro"/>
</dbReference>
<proteinExistence type="predicted"/>
<name>A0AAN9TGW2_9HEMI</name>
<gene>
    <name evidence="3" type="ORF">V9T40_004912</name>
</gene>
<dbReference type="PANTHER" id="PTHR38681">
    <property type="entry name" value="RETROVIRUS-RELATED POL POLYPROTEIN FROM TRANSPOSON 412-LIKE PROTEIN-RELATED"/>
    <property type="match status" value="1"/>
</dbReference>
<accession>A0AAN9TGW2</accession>
<evidence type="ECO:0000313" key="3">
    <source>
        <dbReference type="EMBL" id="KAK7583949.1"/>
    </source>
</evidence>
<dbReference type="GO" id="GO:0003676">
    <property type="term" value="F:nucleic acid binding"/>
    <property type="evidence" value="ECO:0007669"/>
    <property type="project" value="InterPro"/>
</dbReference>
<feature type="compositionally biased region" description="Polar residues" evidence="1">
    <location>
        <begin position="74"/>
        <end position="86"/>
    </location>
</feature>
<feature type="compositionally biased region" description="Polar residues" evidence="1">
    <location>
        <begin position="30"/>
        <end position="45"/>
    </location>
</feature>
<feature type="compositionally biased region" description="Basic and acidic residues" evidence="1">
    <location>
        <begin position="601"/>
        <end position="612"/>
    </location>
</feature>
<dbReference type="InterPro" id="IPR012337">
    <property type="entry name" value="RNaseH-like_sf"/>
</dbReference>
<dbReference type="SUPFAM" id="SSF48452">
    <property type="entry name" value="TPR-like"/>
    <property type="match status" value="1"/>
</dbReference>
<evidence type="ECO:0000313" key="4">
    <source>
        <dbReference type="Proteomes" id="UP001367676"/>
    </source>
</evidence>
<sequence>MIDDGDEQREKTVETSSSINRHVNDILGITGQNEVIQSFVRSDLSNDSEETPKDTSNKLSSKEKKLSSKKLNETVSSNNPSATNPAEKSGRDARDDQQGKANVHFYPSLGKDAQPVSESKNKKGGAGWNRRQRIYEEVYTDKDRAAAVNLGSRDIKQSLKLKRRQDRTRILEISEETHPGTLLALAVHRYRNGDVYVAMKFVTKALELNPFDKNALVARSKCHLFMGNAHLALKDAEQALNEDKNFIKGIYQKAEALYHLAQFEYSLMYFHRGLHIRHQMEDFRQGVLKAQQAILNTIGKTVPSFEKFLSKKKRSPCESDLKERNDGDGKKMGISADLKLLKGLQNDKQYLEYLMHHPVPENITTDQGRQFESKLFANLEKYIGAKKNTTTAYHPQSNGKVERWHRALKASIMAADITNWVDALPTILLGLRSSIQTDSGYSAAQLALGKELRLPGDFFNKVEDNDAEEIIFNMRKIANKFVAQPAHHGTPPVFVSKNLKSAEFVYVQVDTPRTGFQKPFGPYKVLERFEKTVTIKVFENERIISWDRCKPAFMMKENISINSPINISIPINISQSPENSVSQNVDLPSNATSTQPIIHLLPDRDDEPVKQR</sequence>
<organism evidence="3 4">
    <name type="scientific">Parthenolecanium corni</name>
    <dbReference type="NCBI Taxonomy" id="536013"/>
    <lineage>
        <taxon>Eukaryota</taxon>
        <taxon>Metazoa</taxon>
        <taxon>Ecdysozoa</taxon>
        <taxon>Arthropoda</taxon>
        <taxon>Hexapoda</taxon>
        <taxon>Insecta</taxon>
        <taxon>Pterygota</taxon>
        <taxon>Neoptera</taxon>
        <taxon>Paraneoptera</taxon>
        <taxon>Hemiptera</taxon>
        <taxon>Sternorrhyncha</taxon>
        <taxon>Coccoidea</taxon>
        <taxon>Coccidae</taxon>
        <taxon>Parthenolecanium</taxon>
    </lineage>
</organism>
<feature type="region of interest" description="Disordered" evidence="1">
    <location>
        <begin position="1"/>
        <end position="127"/>
    </location>
</feature>
<dbReference type="SUPFAM" id="SSF53098">
    <property type="entry name" value="Ribonuclease H-like"/>
    <property type="match status" value="1"/>
</dbReference>
<dbReference type="PROSITE" id="PS50994">
    <property type="entry name" value="INTEGRASE"/>
    <property type="match status" value="1"/>
</dbReference>
<dbReference type="InterPro" id="IPR001584">
    <property type="entry name" value="Integrase_cat-core"/>
</dbReference>
<dbReference type="InterPro" id="IPR011990">
    <property type="entry name" value="TPR-like_helical_dom_sf"/>
</dbReference>
<dbReference type="PANTHER" id="PTHR38681:SF1">
    <property type="entry name" value="RETROVIRUS-RELATED POL POLYPROTEIN FROM TRANSPOSON 412-LIKE PROTEIN"/>
    <property type="match status" value="1"/>
</dbReference>
<feature type="compositionally biased region" description="Basic and acidic residues" evidence="1">
    <location>
        <begin position="88"/>
        <end position="98"/>
    </location>
</feature>
<dbReference type="InterPro" id="IPR036397">
    <property type="entry name" value="RNaseH_sf"/>
</dbReference>